<reference evidence="1 2" key="1">
    <citation type="submission" date="2011-08" db="EMBL/GenBank/DDBJ databases">
        <title>The Genome Sequence of Alistipes indistinctus YIT 12060.</title>
        <authorList>
            <consortium name="The Broad Institute Genome Sequencing Platform"/>
            <person name="Earl A."/>
            <person name="Ward D."/>
            <person name="Feldgarden M."/>
            <person name="Gevers D."/>
            <person name="Morotomi M."/>
            <person name="Young S.K."/>
            <person name="Zeng Q."/>
            <person name="Gargeya S."/>
            <person name="Fitzgerald M."/>
            <person name="Haas B."/>
            <person name="Abouelleil A."/>
            <person name="Alvarado L."/>
            <person name="Arachchi H.M."/>
            <person name="Berlin A."/>
            <person name="Brown A."/>
            <person name="Chapman S.B."/>
            <person name="Chen Z."/>
            <person name="Dunbar C."/>
            <person name="Freedman E."/>
            <person name="Gearin G."/>
            <person name="Gellesch M."/>
            <person name="Goldberg J."/>
            <person name="Griggs A."/>
            <person name="Gujja S."/>
            <person name="Heiman D."/>
            <person name="Howarth C."/>
            <person name="Larson L."/>
            <person name="Lui A."/>
            <person name="MacDonald P.J.P."/>
            <person name="Montmayeur A."/>
            <person name="Murphy C."/>
            <person name="Neiman D."/>
            <person name="Pearson M."/>
            <person name="Priest M."/>
            <person name="Roberts A."/>
            <person name="Saif S."/>
            <person name="Shea T."/>
            <person name="Shenoy N."/>
            <person name="Sisk P."/>
            <person name="Stolte C."/>
            <person name="Sykes S."/>
            <person name="Wortman J."/>
            <person name="Nusbaum C."/>
            <person name="Birren B."/>
        </authorList>
    </citation>
    <scope>NUCLEOTIDE SEQUENCE [LARGE SCALE GENOMIC DNA]</scope>
    <source>
        <strain evidence="1 2">YIT 12060</strain>
    </source>
</reference>
<protein>
    <submittedName>
        <fullName evidence="1">Uncharacterized protein</fullName>
    </submittedName>
</protein>
<dbReference type="SUPFAM" id="SSF56507">
    <property type="entry name" value="Methionine synthase activation domain-like"/>
    <property type="match status" value="1"/>
</dbReference>
<gene>
    <name evidence="1" type="ORF">HMPREF9450_01809</name>
</gene>
<dbReference type="STRING" id="742725.HMPREF9450_01809"/>
<comment type="caution">
    <text evidence="1">The sequence shown here is derived from an EMBL/GenBank/DDBJ whole genome shotgun (WGS) entry which is preliminary data.</text>
</comment>
<dbReference type="Gene3D" id="3.40.109.40">
    <property type="match status" value="1"/>
</dbReference>
<dbReference type="RefSeq" id="WP_009134615.1">
    <property type="nucleotide sequence ID" value="NZ_CP102250.1"/>
</dbReference>
<accession>G5HAZ4</accession>
<dbReference type="HOGENOM" id="CLU_079580_1_0_10"/>
<dbReference type="EMBL" id="ADLD01000013">
    <property type="protein sequence ID" value="EHB91760.1"/>
    <property type="molecule type" value="Genomic_DNA"/>
</dbReference>
<keyword evidence="2" id="KW-1185">Reference proteome</keyword>
<proteinExistence type="predicted"/>
<organism evidence="1 2">
    <name type="scientific">Alistipes indistinctus YIT 12060</name>
    <dbReference type="NCBI Taxonomy" id="742725"/>
    <lineage>
        <taxon>Bacteria</taxon>
        <taxon>Pseudomonadati</taxon>
        <taxon>Bacteroidota</taxon>
        <taxon>Bacteroidia</taxon>
        <taxon>Bacteroidales</taxon>
        <taxon>Rikenellaceae</taxon>
        <taxon>Alistipes</taxon>
    </lineage>
</organism>
<dbReference type="Proteomes" id="UP000006008">
    <property type="component" value="Unassembled WGS sequence"/>
</dbReference>
<dbReference type="OrthoDB" id="1420678at2"/>
<dbReference type="GO" id="GO:0008705">
    <property type="term" value="F:methionine synthase activity"/>
    <property type="evidence" value="ECO:0007669"/>
    <property type="project" value="InterPro"/>
</dbReference>
<dbReference type="AlphaFoldDB" id="G5HAZ4"/>
<evidence type="ECO:0000313" key="2">
    <source>
        <dbReference type="Proteomes" id="UP000006008"/>
    </source>
</evidence>
<dbReference type="PATRIC" id="fig|742725.3.peg.1904"/>
<dbReference type="InterPro" id="IPR037010">
    <property type="entry name" value="VitB12-dep_Met_synth_activ_sf"/>
</dbReference>
<name>G5HAZ4_9BACT</name>
<sequence>MESCSVPFAALGITPADVFEAMGYGQNRPDAETERLIARLIPSFESAEHLYCFRMFDGKTDKRTIEVGGQTFDTGTTVAAVMRGAERFAVFVATAGKDYEQRRDALKAEGDILSEYALDAIGSAIAVRMGEYVEAQLERKLGHVRFSHHLSPGHCNWPVADQQKLFHLMGENPCGVTLSDSFLMYPVKSLSGIIGIGERVRQIANNCDVCPMVNCFKRHTSAGESQRTNLL</sequence>
<evidence type="ECO:0000313" key="1">
    <source>
        <dbReference type="EMBL" id="EHB91760.1"/>
    </source>
</evidence>
<dbReference type="GeneID" id="92815164"/>
<dbReference type="eggNOG" id="COG1410">
    <property type="taxonomic scope" value="Bacteria"/>
</dbReference>